<dbReference type="Pfam" id="PF07717">
    <property type="entry name" value="OB_NTP_bind"/>
    <property type="match status" value="1"/>
</dbReference>
<accession>A0ABP8EVL2</accession>
<evidence type="ECO:0000256" key="2">
    <source>
        <dbReference type="ARBA" id="ARBA00022801"/>
    </source>
</evidence>
<dbReference type="InterPro" id="IPR048333">
    <property type="entry name" value="HA2_WH"/>
</dbReference>
<dbReference type="InterPro" id="IPR007502">
    <property type="entry name" value="Helicase-assoc_dom"/>
</dbReference>
<organism evidence="8 9">
    <name type="scientific">Georgenia daeguensis</name>
    <dbReference type="NCBI Taxonomy" id="908355"/>
    <lineage>
        <taxon>Bacteria</taxon>
        <taxon>Bacillati</taxon>
        <taxon>Actinomycetota</taxon>
        <taxon>Actinomycetes</taxon>
        <taxon>Micrococcales</taxon>
        <taxon>Bogoriellaceae</taxon>
        <taxon>Georgenia</taxon>
    </lineage>
</organism>
<dbReference type="PROSITE" id="PS51194">
    <property type="entry name" value="HELICASE_CTER"/>
    <property type="match status" value="1"/>
</dbReference>
<dbReference type="SMART" id="SM00382">
    <property type="entry name" value="AAA"/>
    <property type="match status" value="1"/>
</dbReference>
<evidence type="ECO:0000259" key="6">
    <source>
        <dbReference type="PROSITE" id="PS51192"/>
    </source>
</evidence>
<dbReference type="Gene3D" id="3.40.50.300">
    <property type="entry name" value="P-loop containing nucleotide triphosphate hydrolases"/>
    <property type="match status" value="2"/>
</dbReference>
<dbReference type="PANTHER" id="PTHR18934">
    <property type="entry name" value="ATP-DEPENDENT RNA HELICASE"/>
    <property type="match status" value="1"/>
</dbReference>
<dbReference type="SMART" id="SM00847">
    <property type="entry name" value="HA2"/>
    <property type="match status" value="1"/>
</dbReference>
<dbReference type="InterPro" id="IPR014001">
    <property type="entry name" value="Helicase_ATP-bd"/>
</dbReference>
<reference evidence="9" key="1">
    <citation type="journal article" date="2019" name="Int. J. Syst. Evol. Microbiol.">
        <title>The Global Catalogue of Microorganisms (GCM) 10K type strain sequencing project: providing services to taxonomists for standard genome sequencing and annotation.</title>
        <authorList>
            <consortium name="The Broad Institute Genomics Platform"/>
            <consortium name="The Broad Institute Genome Sequencing Center for Infectious Disease"/>
            <person name="Wu L."/>
            <person name="Ma J."/>
        </authorList>
    </citation>
    <scope>NUCLEOTIDE SEQUENCE [LARGE SCALE GENOMIC DNA]</scope>
    <source>
        <strain evidence="9">JCM 17459</strain>
    </source>
</reference>
<dbReference type="InterPro" id="IPR024590">
    <property type="entry name" value="HrpA_C"/>
</dbReference>
<dbReference type="InterPro" id="IPR010222">
    <property type="entry name" value="RNA_helicase_HrpA"/>
</dbReference>
<proteinExistence type="predicted"/>
<evidence type="ECO:0000313" key="8">
    <source>
        <dbReference type="EMBL" id="GAA4288024.1"/>
    </source>
</evidence>
<evidence type="ECO:0000256" key="4">
    <source>
        <dbReference type="ARBA" id="ARBA00022840"/>
    </source>
</evidence>
<feature type="compositionally biased region" description="Basic residues" evidence="5">
    <location>
        <begin position="52"/>
        <end position="62"/>
    </location>
</feature>
<dbReference type="InterPro" id="IPR011545">
    <property type="entry name" value="DEAD/DEAH_box_helicase_dom"/>
</dbReference>
<keyword evidence="1" id="KW-0547">Nucleotide-binding</keyword>
<keyword evidence="4" id="KW-0067">ATP-binding</keyword>
<evidence type="ECO:0000313" key="9">
    <source>
        <dbReference type="Proteomes" id="UP001499841"/>
    </source>
</evidence>
<dbReference type="SMART" id="SM00487">
    <property type="entry name" value="DEXDc"/>
    <property type="match status" value="1"/>
</dbReference>
<feature type="compositionally biased region" description="Basic and acidic residues" evidence="5">
    <location>
        <begin position="64"/>
        <end position="75"/>
    </location>
</feature>
<sequence>MSTDRDDATTTQAAPSGQPTGDARAEPGTRTGGDGPSRRGADGGGARPAGDRRRRGGRRGGGPRRPEGEPERRPGEAPTDEGGGDERRQGQRPTGERGDGERRQGQRPTGERGDGERRDGERRGRGGFRPFTAAQLEARRAALPRITYPEQLPVSARREEIAAAIRDHQVVIVAGETGSGKTTQIPKICLELGRGITGLIGHTQPRRIAARTVAERIAEELGVEMGGAVGYQVRFTDEVSGTTLVKLMTDGILLAEVQRDPLLRRYDTIIVDEAHERSLNIDFLLGYLAQLLPRRPDLKLIITSATIDSERFAAHFGEREGGRPDGGPVRPAPVVEVSGRTYPVELRYRPLVPDADEDSTDNGGAENALSARTAPRTGSKGMVGGGSGAREEPIDQVTGITMAADELMAEGPGDILVFLSGEREIRDTHVALAEHLGPRYLAPGTAKGSGHAPDAVEVVPLYARLSSAEQHRVFEHHTTRRIVLATNVAETSLTVPGIRYVIDPGTARISRYSNRTKVQRLPIEPISQASANQRSGRCGRVADGIAIRLYSESDFASRPEFTEPEILRTSLASVILQMAALNLGDIARFPFVDPPDTRAVRDGVQLLHEIGALDPEASDPRRRLTAVGRQLAQLPIDPRLGRMLLEAQRNGCAAEVMVIVAALSVQDVRERPAEHQQAADEKHRRFTDPTSDFLAYLNLWRYLRTQQRDLSGSAFRRLCRAEFLNYLRVREWQDVVAQLRQLAKPLGLTMKPIALPHEGDIAATAEKTPDGRPDTARAVVAVGRSADAVSADALHQSLLVGLLSNLGSYDERRREYAGARGTRFIVWPGSGLAKKTPAWVMAAELVETSRLFARTVARIQPEWVEPLAAHLVKRSYSEPYWSTKQGAAMVKEKVLLYGMTLVADRNVLLGRLGDLPLGEVTARELAREMFIRHALVGGEWRTHHEFYARNRELLAEAGEYENRARRRGLVLDEDGLFDFYDERIPDDVVSARHFDSWWKKARREDPELLTFTMDLLVPDAGAVSGADFPDTWRQGDLTLPLTYQFEPGSHADGVTVHVPVEVLGRLRPDGFDWMVPGLALELATATIRALPKKTRVQLVPAPDVAAQVVGLLPAWPEVAPAPPGAPSYHEAFATAVRTLRGVEIPDDAWDEEKLPDHLRVTFRVLSERGAVLSEGKSLVALQRELAPQTQRAVSSAVRGAVRIAMEEAAARSGRTTELPAGASGDGGRGRHPGGTGGLAAGSSPDGGTAGVSALLPEQENLTTWPDVPGGVIPRQVESTGPHGLVVRGYPALVEVTAAGGGATAKGGGAKGGGKGGKGGGSPRTAPTVALRVLADASEQVRAHRLGLRRLVLVETALNVQRITTRWTGKEALTLAASPYPSTEALVADVQLAAVGALVDEWTAGHGGRQVREAGAYGELVAHVRAHLEERVHQVIRQVVATLDAHRELEATIKGATSMFLLNTLTDVRDQVARLVRPGFVSATPPERLVHLPRYLRAAQRRIERAQQNVHQDANLAWTVGELEDAYEAAVDASDRLAPDPARDATLEEVRWLIEELRVSLFAQQLGTPVKVSEKRIRKALAQV</sequence>
<dbReference type="CDD" id="cd18791">
    <property type="entry name" value="SF2_C_RHA"/>
    <property type="match status" value="1"/>
</dbReference>
<dbReference type="RefSeq" id="WP_345041410.1">
    <property type="nucleotide sequence ID" value="NZ_BAABBA010000010.1"/>
</dbReference>
<keyword evidence="9" id="KW-1185">Reference proteome</keyword>
<evidence type="ECO:0008006" key="10">
    <source>
        <dbReference type="Google" id="ProtNLM"/>
    </source>
</evidence>
<dbReference type="Pfam" id="PF00271">
    <property type="entry name" value="Helicase_C"/>
    <property type="match status" value="1"/>
</dbReference>
<feature type="region of interest" description="Disordered" evidence="5">
    <location>
        <begin position="1300"/>
        <end position="1322"/>
    </location>
</feature>
<dbReference type="InterPro" id="IPR001650">
    <property type="entry name" value="Helicase_C-like"/>
</dbReference>
<dbReference type="SMART" id="SM00490">
    <property type="entry name" value="HELICc"/>
    <property type="match status" value="1"/>
</dbReference>
<evidence type="ECO:0000259" key="7">
    <source>
        <dbReference type="PROSITE" id="PS51194"/>
    </source>
</evidence>
<evidence type="ECO:0000256" key="3">
    <source>
        <dbReference type="ARBA" id="ARBA00022806"/>
    </source>
</evidence>
<dbReference type="PANTHER" id="PTHR18934:SF99">
    <property type="entry name" value="ATP-DEPENDENT RNA HELICASE DHX37-RELATED"/>
    <property type="match status" value="1"/>
</dbReference>
<feature type="region of interest" description="Disordered" evidence="5">
    <location>
        <begin position="1"/>
        <end position="133"/>
    </location>
</feature>
<name>A0ABP8EVL2_9MICO</name>
<dbReference type="EMBL" id="BAABBA010000010">
    <property type="protein sequence ID" value="GAA4288024.1"/>
    <property type="molecule type" value="Genomic_DNA"/>
</dbReference>
<dbReference type="Pfam" id="PF21010">
    <property type="entry name" value="HA2_C"/>
    <property type="match status" value="1"/>
</dbReference>
<dbReference type="Pfam" id="PF00270">
    <property type="entry name" value="DEAD"/>
    <property type="match status" value="1"/>
</dbReference>
<keyword evidence="2" id="KW-0378">Hydrolase</keyword>
<evidence type="ECO:0000256" key="1">
    <source>
        <dbReference type="ARBA" id="ARBA00022741"/>
    </source>
</evidence>
<protein>
    <recommendedName>
        <fullName evidence="10">ATP-dependent RNA helicase HrpA</fullName>
    </recommendedName>
</protein>
<dbReference type="InterPro" id="IPR027417">
    <property type="entry name" value="P-loop_NTPase"/>
</dbReference>
<dbReference type="InterPro" id="IPR003593">
    <property type="entry name" value="AAA+_ATPase"/>
</dbReference>
<dbReference type="InterPro" id="IPR011709">
    <property type="entry name" value="DEAD-box_helicase_OB_fold"/>
</dbReference>
<dbReference type="Gene3D" id="1.20.120.1080">
    <property type="match status" value="1"/>
</dbReference>
<gene>
    <name evidence="8" type="ORF">GCM10022262_23840</name>
</gene>
<dbReference type="NCBIfam" id="TIGR01967">
    <property type="entry name" value="DEAH_box_HrpA"/>
    <property type="match status" value="1"/>
</dbReference>
<dbReference type="Pfam" id="PF04408">
    <property type="entry name" value="WHD_HA2"/>
    <property type="match status" value="1"/>
</dbReference>
<evidence type="ECO:0000256" key="5">
    <source>
        <dbReference type="SAM" id="MobiDB-lite"/>
    </source>
</evidence>
<dbReference type="Proteomes" id="UP001499841">
    <property type="component" value="Unassembled WGS sequence"/>
</dbReference>
<keyword evidence="3" id="KW-0347">Helicase</keyword>
<feature type="domain" description="Helicase C-terminal" evidence="7">
    <location>
        <begin position="403"/>
        <end position="582"/>
    </location>
</feature>
<feature type="region of interest" description="Disordered" evidence="5">
    <location>
        <begin position="352"/>
        <end position="392"/>
    </location>
</feature>
<dbReference type="Pfam" id="PF11898">
    <property type="entry name" value="DUF3418"/>
    <property type="match status" value="1"/>
</dbReference>
<feature type="compositionally biased region" description="Basic and acidic residues" evidence="5">
    <location>
        <begin position="84"/>
        <end position="124"/>
    </location>
</feature>
<feature type="region of interest" description="Disordered" evidence="5">
    <location>
        <begin position="1208"/>
        <end position="1252"/>
    </location>
</feature>
<feature type="domain" description="Helicase ATP-binding" evidence="6">
    <location>
        <begin position="162"/>
        <end position="325"/>
    </location>
</feature>
<dbReference type="PROSITE" id="PS51192">
    <property type="entry name" value="HELICASE_ATP_BIND_1"/>
    <property type="match status" value="1"/>
</dbReference>
<dbReference type="SUPFAM" id="SSF52540">
    <property type="entry name" value="P-loop containing nucleoside triphosphate hydrolases"/>
    <property type="match status" value="1"/>
</dbReference>
<comment type="caution">
    <text evidence="8">The sequence shown here is derived from an EMBL/GenBank/DDBJ whole genome shotgun (WGS) entry which is preliminary data.</text>
</comment>
<feature type="compositionally biased region" description="Gly residues" evidence="5">
    <location>
        <begin position="1300"/>
        <end position="1321"/>
    </location>
</feature>